<dbReference type="InParanoid" id="A0A371RGI9"/>
<organism evidence="3 4">
    <name type="scientific">Parvularcula marina</name>
    <dbReference type="NCBI Taxonomy" id="2292771"/>
    <lineage>
        <taxon>Bacteria</taxon>
        <taxon>Pseudomonadati</taxon>
        <taxon>Pseudomonadota</taxon>
        <taxon>Alphaproteobacteria</taxon>
        <taxon>Parvularculales</taxon>
        <taxon>Parvularculaceae</taxon>
        <taxon>Parvularcula</taxon>
    </lineage>
</organism>
<evidence type="ECO:0000259" key="2">
    <source>
        <dbReference type="Pfam" id="PF20061"/>
    </source>
</evidence>
<keyword evidence="4" id="KW-1185">Reference proteome</keyword>
<proteinExistence type="predicted"/>
<keyword evidence="1" id="KW-0812">Transmembrane</keyword>
<protein>
    <recommendedName>
        <fullName evidence="2">DUF6460 domain-containing protein</fullName>
    </recommendedName>
</protein>
<comment type="caution">
    <text evidence="3">The sequence shown here is derived from an EMBL/GenBank/DDBJ whole genome shotgun (WGS) entry which is preliminary data.</text>
</comment>
<dbReference type="OrthoDB" id="8480887at2"/>
<name>A0A371RGI9_9PROT</name>
<accession>A0A371RGI9</accession>
<reference evidence="3 4" key="1">
    <citation type="submission" date="2018-08" db="EMBL/GenBank/DDBJ databases">
        <title>Parvularcula sp. SM1705, isolated from surface water of the South Sea China.</title>
        <authorList>
            <person name="Sun L."/>
        </authorList>
    </citation>
    <scope>NUCLEOTIDE SEQUENCE [LARGE SCALE GENOMIC DNA]</scope>
    <source>
        <strain evidence="3 4">SM1705</strain>
    </source>
</reference>
<sequence>MRKIDFSLILKLGVLSLIVGTVLAVMNFDPLRFWEGIWDALIDGVEFIFGRGLDGLMAAGRYTLLGAMVVIPIWLISTIFSRRKKSVSKVEKTDT</sequence>
<feature type="transmembrane region" description="Helical" evidence="1">
    <location>
        <begin position="62"/>
        <end position="80"/>
    </location>
</feature>
<dbReference type="Pfam" id="PF20061">
    <property type="entry name" value="DUF6460"/>
    <property type="match status" value="1"/>
</dbReference>
<dbReference type="AlphaFoldDB" id="A0A371RGI9"/>
<keyword evidence="1" id="KW-0472">Membrane</keyword>
<feature type="domain" description="DUF6460" evidence="2">
    <location>
        <begin position="48"/>
        <end position="83"/>
    </location>
</feature>
<dbReference type="Proteomes" id="UP000264589">
    <property type="component" value="Unassembled WGS sequence"/>
</dbReference>
<keyword evidence="1" id="KW-1133">Transmembrane helix</keyword>
<evidence type="ECO:0000313" key="4">
    <source>
        <dbReference type="Proteomes" id="UP000264589"/>
    </source>
</evidence>
<evidence type="ECO:0000313" key="3">
    <source>
        <dbReference type="EMBL" id="RFB04568.1"/>
    </source>
</evidence>
<gene>
    <name evidence="3" type="ORF">DX908_04295</name>
</gene>
<dbReference type="EMBL" id="QUQO01000001">
    <property type="protein sequence ID" value="RFB04568.1"/>
    <property type="molecule type" value="Genomic_DNA"/>
</dbReference>
<dbReference type="InterPro" id="IPR045594">
    <property type="entry name" value="DUF6460"/>
</dbReference>
<evidence type="ECO:0000256" key="1">
    <source>
        <dbReference type="SAM" id="Phobius"/>
    </source>
</evidence>
<dbReference type="RefSeq" id="WP_116391200.1">
    <property type="nucleotide sequence ID" value="NZ_QUQO01000001.1"/>
</dbReference>